<comment type="caution">
    <text evidence="1">The sequence shown here is derived from an EMBL/GenBank/DDBJ whole genome shotgun (WGS) entry which is preliminary data.</text>
</comment>
<organism evidence="1 2">
    <name type="scientific">Cotesia glomerata</name>
    <name type="common">Lepidopteran parasitic wasp</name>
    <name type="synonym">Apanteles glomeratus</name>
    <dbReference type="NCBI Taxonomy" id="32391"/>
    <lineage>
        <taxon>Eukaryota</taxon>
        <taxon>Metazoa</taxon>
        <taxon>Ecdysozoa</taxon>
        <taxon>Arthropoda</taxon>
        <taxon>Hexapoda</taxon>
        <taxon>Insecta</taxon>
        <taxon>Pterygota</taxon>
        <taxon>Neoptera</taxon>
        <taxon>Endopterygota</taxon>
        <taxon>Hymenoptera</taxon>
        <taxon>Apocrita</taxon>
        <taxon>Ichneumonoidea</taxon>
        <taxon>Braconidae</taxon>
        <taxon>Microgastrinae</taxon>
        <taxon>Cotesia</taxon>
    </lineage>
</organism>
<evidence type="ECO:0008006" key="3">
    <source>
        <dbReference type="Google" id="ProtNLM"/>
    </source>
</evidence>
<reference evidence="1 2" key="1">
    <citation type="journal article" date="2021" name="J. Hered.">
        <title>A chromosome-level genome assembly of the parasitoid wasp, Cotesia glomerata (Hymenoptera: Braconidae).</title>
        <authorList>
            <person name="Pinto B.J."/>
            <person name="Weis J.J."/>
            <person name="Gamble T."/>
            <person name="Ode P.J."/>
            <person name="Paul R."/>
            <person name="Zaspel J.M."/>
        </authorList>
    </citation>
    <scope>NUCLEOTIDE SEQUENCE [LARGE SCALE GENOMIC DNA]</scope>
    <source>
        <strain evidence="1">CgM1</strain>
    </source>
</reference>
<name>A0AAV7ITX2_COTGL</name>
<sequence length="239" mass="27273">MHPFGLNQNGAIVIEEPIEVSAWIQRMDRLVELQDIVNVNIRKASERQAQYYNPRRRVLKFTVGDTVYRPNKVLSKKSEQVVGKLAPRIMDGYDWGTPVERGTEEWWRIAIESLRVKAWVLRKFRPKKELPSGCAFCGIKGHAARLCKNSAQKNLPFCTECNVFVEGGRCIGDHGDFRSLVRGRCMICHKPRTSQRGQCTQCGRSVVQQLRDCPHAMDIIEENVTAAHSREKLGLPDWG</sequence>
<gene>
    <name evidence="1" type="ORF">KQX54_009065</name>
</gene>
<evidence type="ECO:0000313" key="2">
    <source>
        <dbReference type="Proteomes" id="UP000826195"/>
    </source>
</evidence>
<evidence type="ECO:0000313" key="1">
    <source>
        <dbReference type="EMBL" id="KAH0557607.1"/>
    </source>
</evidence>
<dbReference type="Proteomes" id="UP000826195">
    <property type="component" value="Unassembled WGS sequence"/>
</dbReference>
<proteinExistence type="predicted"/>
<dbReference type="AlphaFoldDB" id="A0AAV7ITX2"/>
<protein>
    <recommendedName>
        <fullName evidence="3">CCHC-type domain-containing protein</fullName>
    </recommendedName>
</protein>
<keyword evidence="2" id="KW-1185">Reference proteome</keyword>
<accession>A0AAV7ITX2</accession>
<dbReference type="EMBL" id="JAHXZJ010000747">
    <property type="protein sequence ID" value="KAH0557607.1"/>
    <property type="molecule type" value="Genomic_DNA"/>
</dbReference>